<dbReference type="Proteomes" id="UP001202831">
    <property type="component" value="Unassembled WGS sequence"/>
</dbReference>
<keyword evidence="1 2" id="KW-0732">Signal</keyword>
<keyword evidence="4" id="KW-1185">Reference proteome</keyword>
<dbReference type="InterPro" id="IPR037873">
    <property type="entry name" value="BamE-like"/>
</dbReference>
<feature type="chain" id="PRO_5047214502" evidence="2">
    <location>
        <begin position="23"/>
        <end position="128"/>
    </location>
</feature>
<dbReference type="EMBL" id="JAKIKT010000001">
    <property type="protein sequence ID" value="MCL2912957.1"/>
    <property type="molecule type" value="Genomic_DNA"/>
</dbReference>
<dbReference type="PROSITE" id="PS51257">
    <property type="entry name" value="PROKAR_LIPOPROTEIN"/>
    <property type="match status" value="1"/>
</dbReference>
<dbReference type="InterPro" id="IPR021534">
    <property type="entry name" value="DUF3192"/>
</dbReference>
<dbReference type="Gene3D" id="3.30.1450.10">
    <property type="match status" value="1"/>
</dbReference>
<evidence type="ECO:0000256" key="2">
    <source>
        <dbReference type="SAM" id="SignalP"/>
    </source>
</evidence>
<feature type="signal peptide" evidence="2">
    <location>
        <begin position="1"/>
        <end position="22"/>
    </location>
</feature>
<gene>
    <name evidence="3" type="ORF">L2725_04055</name>
</gene>
<accession>A0ABT0N3D4</accession>
<comment type="caution">
    <text evidence="3">The sequence shown here is derived from an EMBL/GenBank/DDBJ whole genome shotgun (WGS) entry which is preliminary data.</text>
</comment>
<proteinExistence type="predicted"/>
<dbReference type="Pfam" id="PF11399">
    <property type="entry name" value="DUF3192"/>
    <property type="match status" value="1"/>
</dbReference>
<sequence length="128" mass="14255">MRTKLILPLAMASLLTVGLSGCMVVVDKDGTDFSVGNSWNSDWEKAEKRNRAHIAQLQPGDSLKQVQSRMGVADFSEGFSRDGVEMVVLYYRTQRTAEDGKTSRDECTPLLFKQGQLIGWGEQSLQQI</sequence>
<dbReference type="RefSeq" id="WP_249247757.1">
    <property type="nucleotide sequence ID" value="NZ_JAKIKT010000001.1"/>
</dbReference>
<protein>
    <submittedName>
        <fullName evidence="3">DUF3192 domain-containing protein</fullName>
    </submittedName>
</protein>
<evidence type="ECO:0000313" key="4">
    <source>
        <dbReference type="Proteomes" id="UP001202831"/>
    </source>
</evidence>
<reference evidence="3 4" key="1">
    <citation type="submission" date="2022-01" db="EMBL/GenBank/DDBJ databases">
        <title>Whole genome-based taxonomy of the Shewanellaceae.</title>
        <authorList>
            <person name="Martin-Rodriguez A.J."/>
        </authorList>
    </citation>
    <scope>NUCLEOTIDE SEQUENCE [LARGE SCALE GENOMIC DNA]</scope>
    <source>
        <strain evidence="3 4">DSM 21332</strain>
    </source>
</reference>
<organism evidence="3 4">
    <name type="scientific">Shewanella corallii</name>
    <dbReference type="NCBI Taxonomy" id="560080"/>
    <lineage>
        <taxon>Bacteria</taxon>
        <taxon>Pseudomonadati</taxon>
        <taxon>Pseudomonadota</taxon>
        <taxon>Gammaproteobacteria</taxon>
        <taxon>Alteromonadales</taxon>
        <taxon>Shewanellaceae</taxon>
        <taxon>Shewanella</taxon>
    </lineage>
</organism>
<evidence type="ECO:0000313" key="3">
    <source>
        <dbReference type="EMBL" id="MCL2912957.1"/>
    </source>
</evidence>
<evidence type="ECO:0000256" key="1">
    <source>
        <dbReference type="ARBA" id="ARBA00022729"/>
    </source>
</evidence>
<name>A0ABT0N3D4_9GAMM</name>